<keyword evidence="1" id="KW-0472">Membrane</keyword>
<dbReference type="Proteomes" id="UP000183766">
    <property type="component" value="Unassembled WGS sequence"/>
</dbReference>
<evidence type="ECO:0000313" key="3">
    <source>
        <dbReference type="EMBL" id="SFN61417.1"/>
    </source>
</evidence>
<feature type="transmembrane region" description="Helical" evidence="1">
    <location>
        <begin position="209"/>
        <end position="229"/>
    </location>
</feature>
<keyword evidence="1" id="KW-1133">Transmembrane helix</keyword>
<feature type="transmembrane region" description="Helical" evidence="1">
    <location>
        <begin position="282"/>
        <end position="306"/>
    </location>
</feature>
<organism evidence="2 4">
    <name type="scientific">Bacteroides xylanisolvens</name>
    <dbReference type="NCBI Taxonomy" id="371601"/>
    <lineage>
        <taxon>Bacteria</taxon>
        <taxon>Pseudomonadati</taxon>
        <taxon>Bacteroidota</taxon>
        <taxon>Bacteroidia</taxon>
        <taxon>Bacteroidales</taxon>
        <taxon>Bacteroidaceae</taxon>
        <taxon>Bacteroides</taxon>
    </lineage>
</organism>
<dbReference type="Proteomes" id="UP000183040">
    <property type="component" value="Unassembled WGS sequence"/>
</dbReference>
<evidence type="ECO:0000313" key="5">
    <source>
        <dbReference type="Proteomes" id="UP000183766"/>
    </source>
</evidence>
<dbReference type="EMBL" id="FOUM01000040">
    <property type="protein sequence ID" value="SFN61417.1"/>
    <property type="molecule type" value="Genomic_DNA"/>
</dbReference>
<dbReference type="AlphaFoldDB" id="A0A1H4GZW6"/>
<evidence type="ECO:0000313" key="2">
    <source>
        <dbReference type="EMBL" id="SEB15083.1"/>
    </source>
</evidence>
<gene>
    <name evidence="2" type="ORF">SAMN04487924_13912</name>
    <name evidence="3" type="ORF">SAMN05216250_14013</name>
</gene>
<feature type="transmembrane region" description="Helical" evidence="1">
    <location>
        <begin position="318"/>
        <end position="346"/>
    </location>
</feature>
<evidence type="ECO:0000313" key="4">
    <source>
        <dbReference type="Proteomes" id="UP000183040"/>
    </source>
</evidence>
<dbReference type="EMBL" id="FNRP01000039">
    <property type="protein sequence ID" value="SEB15083.1"/>
    <property type="molecule type" value="Genomic_DNA"/>
</dbReference>
<evidence type="ECO:0008006" key="6">
    <source>
        <dbReference type="Google" id="ProtNLM"/>
    </source>
</evidence>
<proteinExistence type="predicted"/>
<evidence type="ECO:0000256" key="1">
    <source>
        <dbReference type="SAM" id="Phobius"/>
    </source>
</evidence>
<sequence>MKISTRELAFLVYFLPLFVLKMLDITADNNLLKITAGCCFILFAMYMFYMKFNNRLLKLFLLLLIYTVILIFTCGKQGAFFSVVMLLAMKDINMDNKNYKICFWVGAVFFIVACYLNKDGAEAVRFMNGEWVNMNKRSNILYVAFTALVSLYLLIYRDKLNNMRILGVAIVNYLIYMYVGSRTGVVSIFFLVILVLLFRNQYFRRLKIIKYGCIFAPLVCMVFSIFAGLKYDEYSFLKILDMMLQGRIAQNNAYLDRYDIKLFGQHIYEGAENGDFWNLDCAYLDMLICEGLIFAVLWIVVSTALIKYMYNNNRMVEVAILVMYAIYGISETFLLNCFLNMSLFLYGEYLYIQFNKIPNPTQCQI</sequence>
<reference evidence="4 5" key="1">
    <citation type="submission" date="2016-10" db="EMBL/GenBank/DDBJ databases">
        <authorList>
            <person name="de Groot N.N."/>
        </authorList>
    </citation>
    <scope>NUCLEOTIDE SEQUENCE [LARGE SCALE GENOMIC DNA]</scope>
    <source>
        <strain evidence="3 5">NLAE-zl-C202</strain>
        <strain evidence="2 4">NLAE-zl-G339</strain>
    </source>
</reference>
<feature type="transmembrane region" description="Helical" evidence="1">
    <location>
        <begin position="101"/>
        <end position="118"/>
    </location>
</feature>
<feature type="transmembrane region" description="Helical" evidence="1">
    <location>
        <begin position="139"/>
        <end position="155"/>
    </location>
</feature>
<protein>
    <recommendedName>
        <fullName evidence="6">O-antigen ligase domain-containing protein</fullName>
    </recommendedName>
</protein>
<accession>A0A1H4GZW6</accession>
<name>A0A1H4GZW6_9BACE</name>
<feature type="transmembrane region" description="Helical" evidence="1">
    <location>
        <begin position="7"/>
        <end position="25"/>
    </location>
</feature>
<feature type="transmembrane region" description="Helical" evidence="1">
    <location>
        <begin position="61"/>
        <end position="89"/>
    </location>
</feature>
<feature type="transmembrane region" description="Helical" evidence="1">
    <location>
        <begin position="175"/>
        <end position="197"/>
    </location>
</feature>
<dbReference type="RefSeq" id="WP_074708600.1">
    <property type="nucleotide sequence ID" value="NZ_FNRP01000039.1"/>
</dbReference>
<feature type="transmembrane region" description="Helical" evidence="1">
    <location>
        <begin position="31"/>
        <end position="49"/>
    </location>
</feature>
<keyword evidence="1" id="KW-0812">Transmembrane</keyword>